<dbReference type="SUPFAM" id="SSF52058">
    <property type="entry name" value="L domain-like"/>
    <property type="match status" value="1"/>
</dbReference>
<evidence type="ECO:0000313" key="5">
    <source>
        <dbReference type="Proteomes" id="UP000316621"/>
    </source>
</evidence>
<proteinExistence type="predicted"/>
<name>A0A4Y7K339_PAPSO</name>
<keyword evidence="5" id="KW-1185">Reference proteome</keyword>
<gene>
    <name evidence="4" type="ORF">C5167_010435</name>
</gene>
<dbReference type="PROSITE" id="PS51450">
    <property type="entry name" value="LRR"/>
    <property type="match status" value="1"/>
</dbReference>
<dbReference type="Proteomes" id="UP000316621">
    <property type="component" value="Chromosome 6"/>
</dbReference>
<dbReference type="InterPro" id="IPR025875">
    <property type="entry name" value="Leu-rich_rpt_4"/>
</dbReference>
<feature type="signal peptide" evidence="3">
    <location>
        <begin position="1"/>
        <end position="18"/>
    </location>
</feature>
<dbReference type="EMBL" id="CM010720">
    <property type="protein sequence ID" value="RZC66750.1"/>
    <property type="molecule type" value="Genomic_DNA"/>
</dbReference>
<organism evidence="4 5">
    <name type="scientific">Papaver somniferum</name>
    <name type="common">Opium poppy</name>
    <dbReference type="NCBI Taxonomy" id="3469"/>
    <lineage>
        <taxon>Eukaryota</taxon>
        <taxon>Viridiplantae</taxon>
        <taxon>Streptophyta</taxon>
        <taxon>Embryophyta</taxon>
        <taxon>Tracheophyta</taxon>
        <taxon>Spermatophyta</taxon>
        <taxon>Magnoliopsida</taxon>
        <taxon>Ranunculales</taxon>
        <taxon>Papaveraceae</taxon>
        <taxon>Papaveroideae</taxon>
        <taxon>Papaver</taxon>
    </lineage>
</organism>
<dbReference type="AlphaFoldDB" id="A0A4Y7K339"/>
<sequence length="120" mass="13878">MMHNRFLFFFSMVDLASNILVDLPDTVGSLRYLKALHLSNNGLKSLPSTLFKMCTHLSTLDLHNTEITIDILRSNSGLFGQTFTYRLNVVRRRMQVKYCIAASFLVERYFKSNGHWIEDA</sequence>
<keyword evidence="3" id="KW-0732">Signal</keyword>
<dbReference type="InterPro" id="IPR001611">
    <property type="entry name" value="Leu-rich_rpt"/>
</dbReference>
<keyword evidence="2" id="KW-0677">Repeat</keyword>
<evidence type="ECO:0000256" key="1">
    <source>
        <dbReference type="ARBA" id="ARBA00022614"/>
    </source>
</evidence>
<keyword evidence="1" id="KW-0433">Leucine-rich repeat</keyword>
<dbReference type="Pfam" id="PF12799">
    <property type="entry name" value="LRR_4"/>
    <property type="match status" value="1"/>
</dbReference>
<evidence type="ECO:0000256" key="2">
    <source>
        <dbReference type="ARBA" id="ARBA00022737"/>
    </source>
</evidence>
<protein>
    <submittedName>
        <fullName evidence="4">Uncharacterized protein</fullName>
    </submittedName>
</protein>
<dbReference type="Gramene" id="RZC66750">
    <property type="protein sequence ID" value="RZC66750"/>
    <property type="gene ID" value="C5167_010435"/>
</dbReference>
<reference evidence="4 5" key="1">
    <citation type="journal article" date="2018" name="Science">
        <title>The opium poppy genome and morphinan production.</title>
        <authorList>
            <person name="Guo L."/>
            <person name="Winzer T."/>
            <person name="Yang X."/>
            <person name="Li Y."/>
            <person name="Ning Z."/>
            <person name="He Z."/>
            <person name="Teodor R."/>
            <person name="Lu Y."/>
            <person name="Bowser T.A."/>
            <person name="Graham I.A."/>
            <person name="Ye K."/>
        </authorList>
    </citation>
    <scope>NUCLEOTIDE SEQUENCE [LARGE SCALE GENOMIC DNA]</scope>
    <source>
        <strain evidence="5">cv. HN1</strain>
        <tissue evidence="4">Leaves</tissue>
    </source>
</reference>
<dbReference type="InterPro" id="IPR032675">
    <property type="entry name" value="LRR_dom_sf"/>
</dbReference>
<accession>A0A4Y7K339</accession>
<dbReference type="Gene3D" id="3.80.10.10">
    <property type="entry name" value="Ribonuclease Inhibitor"/>
    <property type="match status" value="1"/>
</dbReference>
<feature type="chain" id="PRO_5021199630" evidence="3">
    <location>
        <begin position="19"/>
        <end position="120"/>
    </location>
</feature>
<evidence type="ECO:0000256" key="3">
    <source>
        <dbReference type="SAM" id="SignalP"/>
    </source>
</evidence>
<evidence type="ECO:0000313" key="4">
    <source>
        <dbReference type="EMBL" id="RZC66750.1"/>
    </source>
</evidence>